<proteinExistence type="predicted"/>
<dbReference type="InterPro" id="IPR007730">
    <property type="entry name" value="SPOR-like_dom"/>
</dbReference>
<protein>
    <submittedName>
        <fullName evidence="3">Cell division protein DedD</fullName>
    </submittedName>
</protein>
<accession>A0ABW7NX80</accession>
<evidence type="ECO:0000313" key="4">
    <source>
        <dbReference type="Proteomes" id="UP001610706"/>
    </source>
</evidence>
<dbReference type="PROSITE" id="PS51724">
    <property type="entry name" value="SPOR"/>
    <property type="match status" value="1"/>
</dbReference>
<organism evidence="3 4">
    <name type="scientific">Oceanimonas smirnovii</name>
    <dbReference type="NCBI Taxonomy" id="264574"/>
    <lineage>
        <taxon>Bacteria</taxon>
        <taxon>Pseudomonadati</taxon>
        <taxon>Pseudomonadota</taxon>
        <taxon>Gammaproteobacteria</taxon>
        <taxon>Aeromonadales</taxon>
        <taxon>Aeromonadaceae</taxon>
        <taxon>Oceanimonas</taxon>
    </lineage>
</organism>
<dbReference type="NCBIfam" id="NF008641">
    <property type="entry name" value="PRK11633.1"/>
    <property type="match status" value="1"/>
</dbReference>
<dbReference type="PANTHER" id="PTHR38687">
    <property type="entry name" value="CELL DIVISION PROTEIN DEDD-RELATED"/>
    <property type="match status" value="1"/>
</dbReference>
<dbReference type="PANTHER" id="PTHR38687:SF1">
    <property type="entry name" value="CELL DIVISION PROTEIN DEDD"/>
    <property type="match status" value="1"/>
</dbReference>
<feature type="compositionally biased region" description="Low complexity" evidence="1">
    <location>
        <begin position="86"/>
        <end position="98"/>
    </location>
</feature>
<feature type="domain" description="SPOR" evidence="2">
    <location>
        <begin position="124"/>
        <end position="202"/>
    </location>
</feature>
<dbReference type="SUPFAM" id="SSF110997">
    <property type="entry name" value="Sporulation related repeat"/>
    <property type="match status" value="1"/>
</dbReference>
<evidence type="ECO:0000313" key="3">
    <source>
        <dbReference type="EMBL" id="MFH7563802.1"/>
    </source>
</evidence>
<keyword evidence="3" id="KW-0131">Cell cycle</keyword>
<reference evidence="3 4" key="1">
    <citation type="submission" date="2024-08" db="EMBL/GenBank/DDBJ databases">
        <title>Oceanimonas smirnovii Genome sequencing and assembly.</title>
        <authorList>
            <person name="Tang B."/>
        </authorList>
    </citation>
    <scope>NUCLEOTIDE SEQUENCE [LARGE SCALE GENOMIC DNA]</scope>
    <source>
        <strain evidence="3 4">OS2020-119</strain>
    </source>
</reference>
<comment type="caution">
    <text evidence="3">The sequence shown here is derived from an EMBL/GenBank/DDBJ whole genome shotgun (WGS) entry which is preliminary data.</text>
</comment>
<dbReference type="RefSeq" id="WP_395544672.1">
    <property type="nucleotide sequence ID" value="NZ_CP166302.1"/>
</dbReference>
<dbReference type="InterPro" id="IPR052521">
    <property type="entry name" value="Cell_div_SPOR-domain"/>
</dbReference>
<dbReference type="Proteomes" id="UP001610706">
    <property type="component" value="Unassembled WGS sequence"/>
</dbReference>
<keyword evidence="4" id="KW-1185">Reference proteome</keyword>
<evidence type="ECO:0000259" key="2">
    <source>
        <dbReference type="PROSITE" id="PS51724"/>
    </source>
</evidence>
<feature type="compositionally biased region" description="Pro residues" evidence="1">
    <location>
        <begin position="75"/>
        <end position="85"/>
    </location>
</feature>
<dbReference type="EMBL" id="JBGFTR010000001">
    <property type="protein sequence ID" value="MFH7563802.1"/>
    <property type="molecule type" value="Genomic_DNA"/>
</dbReference>
<feature type="compositionally biased region" description="Pro residues" evidence="1">
    <location>
        <begin position="99"/>
        <end position="123"/>
    </location>
</feature>
<gene>
    <name evidence="3" type="primary">dedD</name>
    <name evidence="3" type="ORF">AB9R89_00460</name>
</gene>
<feature type="region of interest" description="Disordered" evidence="1">
    <location>
        <begin position="68"/>
        <end position="127"/>
    </location>
</feature>
<dbReference type="GO" id="GO:0051301">
    <property type="term" value="P:cell division"/>
    <property type="evidence" value="ECO:0007669"/>
    <property type="project" value="UniProtKB-KW"/>
</dbReference>
<keyword evidence="3" id="KW-0132">Cell division</keyword>
<sequence>MATQFQHRLVGTIILVALGVIFLPDLLDGKQPPMPEEVVSIPLRPELEPVQPVITPPEPARAETWTMETVQEAPATPPRPAPQPQPEVAQAPVSKPAPKAEPAPTPKPEPKPAPVVKPEPQPVAPAGGGYVAQLGAFRNADNVNALVAKLRAAGYRVNTTPSVPRQGELNRVWIGPDAKARLEQQLPALERLTGLKGKVLAK</sequence>
<dbReference type="Pfam" id="PF05036">
    <property type="entry name" value="SPOR"/>
    <property type="match status" value="1"/>
</dbReference>
<evidence type="ECO:0000256" key="1">
    <source>
        <dbReference type="SAM" id="MobiDB-lite"/>
    </source>
</evidence>
<dbReference type="InterPro" id="IPR036680">
    <property type="entry name" value="SPOR-like_sf"/>
</dbReference>
<dbReference type="Gene3D" id="3.30.70.1070">
    <property type="entry name" value="Sporulation related repeat"/>
    <property type="match status" value="1"/>
</dbReference>
<name>A0ABW7NX80_9GAMM</name>